<reference evidence="4" key="1">
    <citation type="journal article" date="2018" name="Nat. Microbiol.">
        <title>Leveraging single-cell genomics to expand the fungal tree of life.</title>
        <authorList>
            <person name="Ahrendt S.R."/>
            <person name="Quandt C.A."/>
            <person name="Ciobanu D."/>
            <person name="Clum A."/>
            <person name="Salamov A."/>
            <person name="Andreopoulos B."/>
            <person name="Cheng J.F."/>
            <person name="Woyke T."/>
            <person name="Pelin A."/>
            <person name="Henrissat B."/>
            <person name="Reynolds N.K."/>
            <person name="Benny G.L."/>
            <person name="Smith M.E."/>
            <person name="James T.Y."/>
            <person name="Grigoriev I.V."/>
        </authorList>
    </citation>
    <scope>NUCLEOTIDE SEQUENCE [LARGE SCALE GENOMIC DNA]</scope>
    <source>
        <strain evidence="4">Benny S71-1</strain>
    </source>
</reference>
<dbReference type="GO" id="GO:0008194">
    <property type="term" value="F:UDP-glycosyltransferase activity"/>
    <property type="evidence" value="ECO:0007669"/>
    <property type="project" value="InterPro"/>
</dbReference>
<gene>
    <name evidence="3" type="ORF">SYNPS1DRAFT_30007</name>
</gene>
<dbReference type="EMBL" id="KZ990364">
    <property type="protein sequence ID" value="RKP24227.1"/>
    <property type="molecule type" value="Genomic_DNA"/>
</dbReference>
<dbReference type="CDD" id="cd03784">
    <property type="entry name" value="GT1_Gtf-like"/>
    <property type="match status" value="1"/>
</dbReference>
<evidence type="ECO:0008006" key="5">
    <source>
        <dbReference type="Google" id="ProtNLM"/>
    </source>
</evidence>
<dbReference type="PANTHER" id="PTHR48043">
    <property type="entry name" value="EG:EG0003.4 PROTEIN-RELATED"/>
    <property type="match status" value="1"/>
</dbReference>
<keyword evidence="4" id="KW-1185">Reference proteome</keyword>
<proteinExistence type="predicted"/>
<dbReference type="SUPFAM" id="SSF53756">
    <property type="entry name" value="UDP-Glycosyltransferase/glycogen phosphorylase"/>
    <property type="match status" value="1"/>
</dbReference>
<dbReference type="Gene3D" id="3.40.50.2000">
    <property type="entry name" value="Glycogen Phosphorylase B"/>
    <property type="match status" value="2"/>
</dbReference>
<dbReference type="InterPro" id="IPR050271">
    <property type="entry name" value="UDP-glycosyltransferase"/>
</dbReference>
<dbReference type="PANTHER" id="PTHR48043:SF145">
    <property type="entry name" value="FI06409P-RELATED"/>
    <property type="match status" value="1"/>
</dbReference>
<dbReference type="Proteomes" id="UP000278143">
    <property type="component" value="Unassembled WGS sequence"/>
</dbReference>
<sequence>MPMFAVCRELIARGHQATFVLNDPKGELAPDMPGIKRIAYGDGFNERHDSRKRIEELFVNFDYIDLDALAGNFYKVVYADYTEKLAMYTRLMSDAEGVATVDVALCDFIDPACVDAARRLHIPYAVFTLSVDYDAPTSMTRAGYIRTSYLPYRAGTLRASMEHAPFYERVYNTIYAPIRTRIKTWSGLGEQAAALAQAGVPHYSSLTANHKHGLVIVYTFSGFELPRLLPPNVFYAGPLLEDKYPGLSAELTQFLEPRSRVLYVGFGGLTPLSSAYFELLVRALLAAHRAQLIDGVVWGLMLTDASRMPSVIEEDQLSLPLGAANSSSSSSNTTTHLLSDMLDGKHPFIRILKRAPQRALLEHPSVRAFISHCGLTSLHETMLAGKPAVCIPGFGDQPMNAYRLEYLGAGERIFWWEASVKVILEKLARLLEGEAAESARLAMARLGEMARLASGRTPMAADMVEMAAIPGVLPLLQPAEHRMPWWRVALR</sequence>
<dbReference type="OrthoDB" id="5835829at2759"/>
<dbReference type="Pfam" id="PF00201">
    <property type="entry name" value="UDPGT"/>
    <property type="match status" value="1"/>
</dbReference>
<accession>A0A4P9YW38</accession>
<name>A0A4P9YW38_9FUNG</name>
<dbReference type="AlphaFoldDB" id="A0A4P9YW38"/>
<keyword evidence="1" id="KW-0328">Glycosyltransferase</keyword>
<evidence type="ECO:0000256" key="2">
    <source>
        <dbReference type="ARBA" id="ARBA00022679"/>
    </source>
</evidence>
<protein>
    <recommendedName>
        <fullName evidence="5">UDP-glycosyltransferases domain-containing protein</fullName>
    </recommendedName>
</protein>
<organism evidence="3 4">
    <name type="scientific">Syncephalis pseudoplumigaleata</name>
    <dbReference type="NCBI Taxonomy" id="1712513"/>
    <lineage>
        <taxon>Eukaryota</taxon>
        <taxon>Fungi</taxon>
        <taxon>Fungi incertae sedis</taxon>
        <taxon>Zoopagomycota</taxon>
        <taxon>Zoopagomycotina</taxon>
        <taxon>Zoopagomycetes</taxon>
        <taxon>Zoopagales</taxon>
        <taxon>Piptocephalidaceae</taxon>
        <taxon>Syncephalis</taxon>
    </lineage>
</organism>
<evidence type="ECO:0000256" key="1">
    <source>
        <dbReference type="ARBA" id="ARBA00022676"/>
    </source>
</evidence>
<dbReference type="InterPro" id="IPR002213">
    <property type="entry name" value="UDP_glucos_trans"/>
</dbReference>
<evidence type="ECO:0000313" key="4">
    <source>
        <dbReference type="Proteomes" id="UP000278143"/>
    </source>
</evidence>
<evidence type="ECO:0000313" key="3">
    <source>
        <dbReference type="EMBL" id="RKP24227.1"/>
    </source>
</evidence>
<keyword evidence="2" id="KW-0808">Transferase</keyword>